<proteinExistence type="predicted"/>
<reference evidence="1 2" key="1">
    <citation type="submission" date="2017-11" db="EMBL/GenBank/DDBJ databases">
        <title>Complete genome of Rhizobium leguminosarum Norway, an ineffective micro-symbiont.</title>
        <authorList>
            <person name="Hoffrichter A."/>
            <person name="Liang J."/>
            <person name="Brachmann A."/>
            <person name="Marin M."/>
        </authorList>
    </citation>
    <scope>NUCLEOTIDE SEQUENCE [LARGE SCALE GENOMIC DNA]</scope>
    <source>
        <strain evidence="1 2">Norway</strain>
    </source>
</reference>
<gene>
    <name evidence="1" type="ORF">CUJ84_Chr003463</name>
</gene>
<organism evidence="1 2">
    <name type="scientific">Rhizobium leguminosarum</name>
    <dbReference type="NCBI Taxonomy" id="384"/>
    <lineage>
        <taxon>Bacteria</taxon>
        <taxon>Pseudomonadati</taxon>
        <taxon>Pseudomonadota</taxon>
        <taxon>Alphaproteobacteria</taxon>
        <taxon>Hyphomicrobiales</taxon>
        <taxon>Rhizobiaceae</taxon>
        <taxon>Rhizobium/Agrobacterium group</taxon>
        <taxon>Rhizobium</taxon>
    </lineage>
</organism>
<sequence>MAMLRCSVSCEVMPKAVGLAIPLYSLFSPASVSY</sequence>
<dbReference type="Proteomes" id="UP000238523">
    <property type="component" value="Chromosome"/>
</dbReference>
<accession>A0A2K9Z6I1</accession>
<evidence type="ECO:0000313" key="2">
    <source>
        <dbReference type="Proteomes" id="UP000238523"/>
    </source>
</evidence>
<name>A0A2K9Z6I1_RHILE</name>
<dbReference type="AlphaFoldDB" id="A0A2K9Z6I1"/>
<dbReference type="EMBL" id="CP025012">
    <property type="protein sequence ID" value="AUW43800.1"/>
    <property type="molecule type" value="Genomic_DNA"/>
</dbReference>
<evidence type="ECO:0000313" key="1">
    <source>
        <dbReference type="EMBL" id="AUW43800.1"/>
    </source>
</evidence>
<protein>
    <submittedName>
        <fullName evidence="1">Uncharacterized protein</fullName>
    </submittedName>
</protein>